<feature type="region of interest" description="Disordered" evidence="1">
    <location>
        <begin position="363"/>
        <end position="397"/>
    </location>
</feature>
<keyword evidence="2" id="KW-1133">Transmembrane helix</keyword>
<gene>
    <name evidence="5" type="primary">LOC106806318</name>
</gene>
<dbReference type="SUPFAM" id="SSF52833">
    <property type="entry name" value="Thioredoxin-like"/>
    <property type="match status" value="3"/>
</dbReference>
<dbReference type="RefSeq" id="XP_014663701.1">
    <property type="nucleotide sequence ID" value="XM_014808215.1"/>
</dbReference>
<dbReference type="InterPro" id="IPR013766">
    <property type="entry name" value="Thioredoxin_domain"/>
</dbReference>
<sequence length="407" mass="46648">MVAINSVCVEFIHIIFIIILSVLYIPATSQPVSLTVNNFDQVVKNTEIVFINFYADWCRFSQILNPIFEEADKKLRTDVPDAEGKVIFGKVNCDEQVQVCTRHHISKYPTLKLFRNGNMAKREYRGQRSVDALANHIKDQVADQVVEFKDVDDLDDLSIKKRNIVGFFNVKESNTYAVFARVASILRDDCTFHAGFGEVTRKERTGGDNIIFRPPHNKPDMVYIGPLTNFDLLYAWTADKCNPLVREISFENAEELTEEGLPFLILFHDPSDTKIVEEYTKIVSSELLMEKNSINFVTADGLKFSHPLHHLGKASKDLPLIAIDSFRHMYMFPDIKDMTAPGKLKQYVADLHSGKLHREFHHGPEKQASHDKLKLHQQPPSQTDPPESTFKKLQPSRTRYTILRDEL</sequence>
<feature type="domain" description="Thioredoxin" evidence="3">
    <location>
        <begin position="23"/>
        <end position="142"/>
    </location>
</feature>
<dbReference type="Proteomes" id="UP000695022">
    <property type="component" value="Unplaced"/>
</dbReference>
<keyword evidence="2" id="KW-0472">Membrane</keyword>
<dbReference type="PANTHER" id="PTHR46295:SF1">
    <property type="entry name" value="ENDOPLASMIC RETICULUM RESIDENT PROTEIN 44"/>
    <property type="match status" value="1"/>
</dbReference>
<keyword evidence="4" id="KW-1185">Reference proteome</keyword>
<accession>A0ABM1DUT0</accession>
<protein>
    <submittedName>
        <fullName evidence="5">Endoplasmic reticulum resident protein 44-like isoform X1</fullName>
    </submittedName>
</protein>
<dbReference type="GeneID" id="106806318"/>
<feature type="transmembrane region" description="Helical" evidence="2">
    <location>
        <begin position="7"/>
        <end position="27"/>
    </location>
</feature>
<dbReference type="PROSITE" id="PS51352">
    <property type="entry name" value="THIOREDOXIN_2"/>
    <property type="match status" value="1"/>
</dbReference>
<organism evidence="4 5">
    <name type="scientific">Priapulus caudatus</name>
    <name type="common">Priapulid worm</name>
    <dbReference type="NCBI Taxonomy" id="37621"/>
    <lineage>
        <taxon>Eukaryota</taxon>
        <taxon>Metazoa</taxon>
        <taxon>Ecdysozoa</taxon>
        <taxon>Scalidophora</taxon>
        <taxon>Priapulida</taxon>
        <taxon>Priapulimorpha</taxon>
        <taxon>Priapulimorphida</taxon>
        <taxon>Priapulidae</taxon>
        <taxon>Priapulus</taxon>
    </lineage>
</organism>
<name>A0ABM1DUT0_PRICU</name>
<evidence type="ECO:0000313" key="4">
    <source>
        <dbReference type="Proteomes" id="UP000695022"/>
    </source>
</evidence>
<dbReference type="InterPro" id="IPR036249">
    <property type="entry name" value="Thioredoxin-like_sf"/>
</dbReference>
<dbReference type="InterPro" id="IPR052643">
    <property type="entry name" value="ERP44"/>
</dbReference>
<evidence type="ECO:0000256" key="2">
    <source>
        <dbReference type="SAM" id="Phobius"/>
    </source>
</evidence>
<dbReference type="InterPro" id="IPR041870">
    <property type="entry name" value="ERp44_PDI_b_1"/>
</dbReference>
<keyword evidence="2" id="KW-0812">Transmembrane</keyword>
<dbReference type="Pfam" id="PF13848">
    <property type="entry name" value="Thioredoxin_6"/>
    <property type="match status" value="1"/>
</dbReference>
<dbReference type="CDD" id="cd03070">
    <property type="entry name" value="PDI_b_ERp44"/>
    <property type="match status" value="1"/>
</dbReference>
<dbReference type="PANTHER" id="PTHR46295">
    <property type="entry name" value="ENDOPLASMIC RETICULUM RESIDENT PROTEIN 44"/>
    <property type="match status" value="1"/>
</dbReference>
<evidence type="ECO:0000313" key="5">
    <source>
        <dbReference type="RefSeq" id="XP_014663701.1"/>
    </source>
</evidence>
<feature type="compositionally biased region" description="Basic and acidic residues" evidence="1">
    <location>
        <begin position="363"/>
        <end position="374"/>
    </location>
</feature>
<dbReference type="Pfam" id="PF00085">
    <property type="entry name" value="Thioredoxin"/>
    <property type="match status" value="1"/>
</dbReference>
<evidence type="ECO:0000259" key="3">
    <source>
        <dbReference type="PROSITE" id="PS51352"/>
    </source>
</evidence>
<dbReference type="Gene3D" id="3.40.30.10">
    <property type="entry name" value="Glutaredoxin"/>
    <property type="match status" value="3"/>
</dbReference>
<evidence type="ECO:0000256" key="1">
    <source>
        <dbReference type="SAM" id="MobiDB-lite"/>
    </source>
</evidence>
<reference evidence="5" key="1">
    <citation type="submission" date="2025-08" db="UniProtKB">
        <authorList>
            <consortium name="RefSeq"/>
        </authorList>
    </citation>
    <scope>IDENTIFICATION</scope>
</reference>
<proteinExistence type="predicted"/>